<proteinExistence type="predicted"/>
<reference evidence="1 2" key="1">
    <citation type="submission" date="2021-06" db="EMBL/GenBank/DDBJ databases">
        <authorList>
            <person name="Palmer J.M."/>
        </authorList>
    </citation>
    <scope>NUCLEOTIDE SEQUENCE [LARGE SCALE GENOMIC DNA]</scope>
    <source>
        <strain evidence="1 2">GA_2019</strain>
        <tissue evidence="1">Muscle</tissue>
    </source>
</reference>
<name>A0ABV0NNS7_9TELE</name>
<accession>A0ABV0NNS7</accession>
<keyword evidence="2" id="KW-1185">Reference proteome</keyword>
<evidence type="ECO:0000313" key="2">
    <source>
        <dbReference type="Proteomes" id="UP001476798"/>
    </source>
</evidence>
<gene>
    <name evidence="1" type="ORF">GOODEAATRI_027579</name>
</gene>
<sequence>NNSDNPILQLVKAIATDGVTPKIYSQRAELLSAMFEKLQLRSGAHQINAQCNISTVIGKNNEKCIKRLLLETLFFTVLAATQRNNKGSTICFS</sequence>
<protein>
    <submittedName>
        <fullName evidence="1">Uncharacterized protein</fullName>
    </submittedName>
</protein>
<dbReference type="EMBL" id="JAHRIO010043612">
    <property type="protein sequence ID" value="MEQ2173035.1"/>
    <property type="molecule type" value="Genomic_DNA"/>
</dbReference>
<dbReference type="Proteomes" id="UP001476798">
    <property type="component" value="Unassembled WGS sequence"/>
</dbReference>
<evidence type="ECO:0000313" key="1">
    <source>
        <dbReference type="EMBL" id="MEQ2173035.1"/>
    </source>
</evidence>
<comment type="caution">
    <text evidence="1">The sequence shown here is derived from an EMBL/GenBank/DDBJ whole genome shotgun (WGS) entry which is preliminary data.</text>
</comment>
<organism evidence="1 2">
    <name type="scientific">Goodea atripinnis</name>
    <dbReference type="NCBI Taxonomy" id="208336"/>
    <lineage>
        <taxon>Eukaryota</taxon>
        <taxon>Metazoa</taxon>
        <taxon>Chordata</taxon>
        <taxon>Craniata</taxon>
        <taxon>Vertebrata</taxon>
        <taxon>Euteleostomi</taxon>
        <taxon>Actinopterygii</taxon>
        <taxon>Neopterygii</taxon>
        <taxon>Teleostei</taxon>
        <taxon>Neoteleostei</taxon>
        <taxon>Acanthomorphata</taxon>
        <taxon>Ovalentaria</taxon>
        <taxon>Atherinomorphae</taxon>
        <taxon>Cyprinodontiformes</taxon>
        <taxon>Goodeidae</taxon>
        <taxon>Goodea</taxon>
    </lineage>
</organism>
<feature type="non-terminal residue" evidence="1">
    <location>
        <position position="1"/>
    </location>
</feature>